<comment type="caution">
    <text evidence="3">The sequence shown here is derived from an EMBL/GenBank/DDBJ whole genome shotgun (WGS) entry which is preliminary data.</text>
</comment>
<dbReference type="AlphaFoldDB" id="A0A8H5H595"/>
<dbReference type="Proteomes" id="UP000565441">
    <property type="component" value="Unassembled WGS sequence"/>
</dbReference>
<keyword evidence="4" id="KW-1185">Reference proteome</keyword>
<dbReference type="Gene3D" id="3.30.710.10">
    <property type="entry name" value="Potassium Channel Kv1.1, Chain A"/>
    <property type="match status" value="1"/>
</dbReference>
<dbReference type="PROSITE" id="PS50097">
    <property type="entry name" value="BTB"/>
    <property type="match status" value="1"/>
</dbReference>
<accession>A0A8H5H595</accession>
<dbReference type="PANTHER" id="PTHR47369:SF1">
    <property type="entry name" value="BTB_POZ DOMAIN-CONTAINING PROTEIN"/>
    <property type="match status" value="1"/>
</dbReference>
<protein>
    <recommendedName>
        <fullName evidence="2">BTB domain-containing protein</fullName>
    </recommendedName>
</protein>
<evidence type="ECO:0000313" key="3">
    <source>
        <dbReference type="EMBL" id="KAF5377221.1"/>
    </source>
</evidence>
<evidence type="ECO:0000256" key="1">
    <source>
        <dbReference type="SAM" id="MobiDB-lite"/>
    </source>
</evidence>
<evidence type="ECO:0000313" key="4">
    <source>
        <dbReference type="Proteomes" id="UP000565441"/>
    </source>
</evidence>
<feature type="region of interest" description="Disordered" evidence="1">
    <location>
        <begin position="655"/>
        <end position="692"/>
    </location>
</feature>
<dbReference type="PANTHER" id="PTHR47369">
    <property type="entry name" value="BTB/POZ DOMAIN-CONTAINING PROTEIN"/>
    <property type="match status" value="1"/>
</dbReference>
<name>A0A8H5H595_9AGAR</name>
<dbReference type="InterPro" id="IPR000210">
    <property type="entry name" value="BTB/POZ_dom"/>
</dbReference>
<evidence type="ECO:0000259" key="2">
    <source>
        <dbReference type="PROSITE" id="PS50097"/>
    </source>
</evidence>
<sequence>MLKQRLPKRVSCSGFCHRYLDEVHQAYWRQQRRRKARMAVRSELSLLWEKKGRRRTGKCWTERRDADVVVCRPWRWKERTVVQVLARSVITDNVISASFLRYTLRQHTRRIMPASAEGGSLPNDIRQCLPHGRRGTRQHISMNVHKLGPSAVDIQNHLYTSFLEGSTADVALRVHGSWDAIYKLHRVVLIQSGFFRSLFTAGFAESSPRLGSSNGPDEIIVHFDDPNITRSAFEVCISRLYGGGPPLDIVPSLIPSLSQPLTSSFPYEPPPHKVPADHHPATPRFLLSLLATALYLSIPSLASQALTSILSTVGPHTVLKYLNFALGRHIGPLDHEGGEPEAAVGLESIAHIIEYERSVMDTASIGNKSSVLGDHHIRNEDPSEPQGSISPISYNASDDHDTEGVTKQPSYHYGAVSDKIGEACACWLVRWGIDMLVYEEKLEDIAVPKERSVHISSRKRSKTVPSGAYSASDGIPMEKPQELLIPLIWSRGGLNAQWVTAIVSADSFFIQGERERYDFARRVVELRRKDGVLPAEEEEWAKLFNHGIYYANMAIEHIISISQDISPATKRPFVHLTTLQTALWTHSMLRHQITVRPMSSVNATTVPGSAPSPPPRDKELGITQTTADLLAGVSSNGTPDPEVYFPIPGNSSVRIGDNGSNFSGTPEGGTLSMDQLFTSTSSLSPPPSSPTLKPITVAATTGPLTTEADFFGLRPSTFTASSAIASGTKGKTQWSPYPPYRFAVEFWDLESLKEKSRLYSHTVWYAGSLFNVYVQVVRKKGQVQLGIYLHRQSSIEPIPPSSAPASFVTVRTETIASPIAGPAPSTPSQRLPRGISLPPLFPPLTQTTSHYSPSIHPASRSSTPLSSSMSTSPSFSTSSSPSSFSTSTSSSVTLPATAPPATPPQPFRDPRQSISAYFMINCASATGSSQTRFTSSPDVFSVSQSWGWKSSSLRTEEYMDVRTESAAASRDTPTKKEVSLRATIVLGLV</sequence>
<dbReference type="SUPFAM" id="SSF54695">
    <property type="entry name" value="POZ domain"/>
    <property type="match status" value="1"/>
</dbReference>
<feature type="region of interest" description="Disordered" evidence="1">
    <location>
        <begin position="817"/>
        <end position="910"/>
    </location>
</feature>
<organism evidence="3 4">
    <name type="scientific">Tricholomella constricta</name>
    <dbReference type="NCBI Taxonomy" id="117010"/>
    <lineage>
        <taxon>Eukaryota</taxon>
        <taxon>Fungi</taxon>
        <taxon>Dikarya</taxon>
        <taxon>Basidiomycota</taxon>
        <taxon>Agaricomycotina</taxon>
        <taxon>Agaricomycetes</taxon>
        <taxon>Agaricomycetidae</taxon>
        <taxon>Agaricales</taxon>
        <taxon>Tricholomatineae</taxon>
        <taxon>Lyophyllaceae</taxon>
        <taxon>Tricholomella</taxon>
    </lineage>
</organism>
<dbReference type="InterPro" id="IPR011333">
    <property type="entry name" value="SKP1/BTB/POZ_sf"/>
</dbReference>
<feature type="compositionally biased region" description="Polar residues" evidence="1">
    <location>
        <begin position="655"/>
        <end position="664"/>
    </location>
</feature>
<feature type="compositionally biased region" description="Pro residues" evidence="1">
    <location>
        <begin position="897"/>
        <end position="907"/>
    </location>
</feature>
<feature type="compositionally biased region" description="Low complexity" evidence="1">
    <location>
        <begin position="857"/>
        <end position="896"/>
    </location>
</feature>
<feature type="region of interest" description="Disordered" evidence="1">
    <location>
        <begin position="631"/>
        <end position="650"/>
    </location>
</feature>
<feature type="region of interest" description="Disordered" evidence="1">
    <location>
        <begin position="372"/>
        <end position="406"/>
    </location>
</feature>
<feature type="compositionally biased region" description="Polar residues" evidence="1">
    <location>
        <begin position="385"/>
        <end position="396"/>
    </location>
</feature>
<dbReference type="EMBL" id="JAACJP010000024">
    <property type="protein sequence ID" value="KAF5377221.1"/>
    <property type="molecule type" value="Genomic_DNA"/>
</dbReference>
<reference evidence="3 4" key="1">
    <citation type="journal article" date="2020" name="ISME J.">
        <title>Uncovering the hidden diversity of litter-decomposition mechanisms in mushroom-forming fungi.</title>
        <authorList>
            <person name="Floudas D."/>
            <person name="Bentzer J."/>
            <person name="Ahren D."/>
            <person name="Johansson T."/>
            <person name="Persson P."/>
            <person name="Tunlid A."/>
        </authorList>
    </citation>
    <scope>NUCLEOTIDE SEQUENCE [LARGE SCALE GENOMIC DNA]</scope>
    <source>
        <strain evidence="3 4">CBS 661.87</strain>
    </source>
</reference>
<gene>
    <name evidence="3" type="ORF">D9615_006395</name>
</gene>
<proteinExistence type="predicted"/>
<feature type="domain" description="BTB" evidence="2">
    <location>
        <begin position="168"/>
        <end position="249"/>
    </location>
</feature>
<dbReference type="OrthoDB" id="6359943at2759"/>